<accession>A0AAV2ZFM6</accession>
<feature type="compositionally biased region" description="Polar residues" evidence="1">
    <location>
        <begin position="52"/>
        <end position="75"/>
    </location>
</feature>
<comment type="caution">
    <text evidence="2">The sequence shown here is derived from an EMBL/GenBank/DDBJ whole genome shotgun (WGS) entry which is preliminary data.</text>
</comment>
<protein>
    <submittedName>
        <fullName evidence="2">Uncharacterized protein</fullName>
    </submittedName>
</protein>
<gene>
    <name evidence="2" type="ORF">N0F65_011604</name>
</gene>
<dbReference type="Proteomes" id="UP001146120">
    <property type="component" value="Unassembled WGS sequence"/>
</dbReference>
<organism evidence="2 3">
    <name type="scientific">Lagenidium giganteum</name>
    <dbReference type="NCBI Taxonomy" id="4803"/>
    <lineage>
        <taxon>Eukaryota</taxon>
        <taxon>Sar</taxon>
        <taxon>Stramenopiles</taxon>
        <taxon>Oomycota</taxon>
        <taxon>Peronosporomycetes</taxon>
        <taxon>Pythiales</taxon>
        <taxon>Pythiaceae</taxon>
    </lineage>
</organism>
<feature type="compositionally biased region" description="Basic and acidic residues" evidence="1">
    <location>
        <begin position="1"/>
        <end position="11"/>
    </location>
</feature>
<proteinExistence type="predicted"/>
<evidence type="ECO:0000313" key="2">
    <source>
        <dbReference type="EMBL" id="DBA03245.1"/>
    </source>
</evidence>
<evidence type="ECO:0000313" key="3">
    <source>
        <dbReference type="Proteomes" id="UP001146120"/>
    </source>
</evidence>
<reference evidence="2" key="2">
    <citation type="journal article" date="2023" name="Microbiol Resour">
        <title>Decontamination and Annotation of the Draft Genome Sequence of the Oomycete Lagenidium giganteum ARSEF 373.</title>
        <authorList>
            <person name="Morgan W.R."/>
            <person name="Tartar A."/>
        </authorList>
    </citation>
    <scope>NUCLEOTIDE SEQUENCE</scope>
    <source>
        <strain evidence="2">ARSEF 373</strain>
    </source>
</reference>
<reference evidence="2" key="1">
    <citation type="submission" date="2022-11" db="EMBL/GenBank/DDBJ databases">
        <authorList>
            <person name="Morgan W.R."/>
            <person name="Tartar A."/>
        </authorList>
    </citation>
    <scope>NUCLEOTIDE SEQUENCE</scope>
    <source>
        <strain evidence="2">ARSEF 373</strain>
    </source>
</reference>
<feature type="compositionally biased region" description="Basic and acidic residues" evidence="1">
    <location>
        <begin position="76"/>
        <end position="86"/>
    </location>
</feature>
<dbReference type="AlphaFoldDB" id="A0AAV2ZFM6"/>
<keyword evidence="3" id="KW-1185">Reference proteome</keyword>
<dbReference type="EMBL" id="DAKRPA010000021">
    <property type="protein sequence ID" value="DBA03245.1"/>
    <property type="molecule type" value="Genomic_DNA"/>
</dbReference>
<feature type="region of interest" description="Disordered" evidence="1">
    <location>
        <begin position="1"/>
        <end position="33"/>
    </location>
</feature>
<evidence type="ECO:0000256" key="1">
    <source>
        <dbReference type="SAM" id="MobiDB-lite"/>
    </source>
</evidence>
<sequence length="232" mass="26734">MAAAERRHEQLPKQAPALPTPRPEDDDEEVDETFLALQNLLVSMNLARGNKEGTSGHTQNSSNMPATTAAVSNEGTQRRPSQEELLETRRQERERFRHFILSKGQRSSSRRRCPAYYHVDDEDDEDDSRVSVESAISNRLINGSFSRFNVHVISRDRWSKEEEEPLPIVLLPKDPKLVSPADNPKLNVNFTGEFVELREKLEASEAREQTRFLTPPRRTWYIQMRDFDAVEC</sequence>
<feature type="region of interest" description="Disordered" evidence="1">
    <location>
        <begin position="46"/>
        <end position="86"/>
    </location>
</feature>
<name>A0AAV2ZFM6_9STRA</name>